<name>A0A6N6JEX9_9RHOB</name>
<dbReference type="EMBL" id="BLJE01000002">
    <property type="protein sequence ID" value="GFE64786.1"/>
    <property type="molecule type" value="Genomic_DNA"/>
</dbReference>
<dbReference type="InterPro" id="IPR009683">
    <property type="entry name" value="Extensin-like_C"/>
</dbReference>
<keyword evidence="1" id="KW-0472">Membrane</keyword>
<evidence type="ECO:0000256" key="1">
    <source>
        <dbReference type="SAM" id="Phobius"/>
    </source>
</evidence>
<dbReference type="RefSeq" id="WP_159806240.1">
    <property type="nucleotide sequence ID" value="NZ_BLJE01000002.1"/>
</dbReference>
<dbReference type="OrthoDB" id="9809788at2"/>
<protein>
    <recommendedName>
        <fullName evidence="2">Extensin-like C-terminal domain-containing protein</fullName>
    </recommendedName>
</protein>
<dbReference type="Pfam" id="PF06904">
    <property type="entry name" value="Extensin-like_C"/>
    <property type="match status" value="1"/>
</dbReference>
<feature type="transmembrane region" description="Helical" evidence="1">
    <location>
        <begin position="6"/>
        <end position="25"/>
    </location>
</feature>
<keyword evidence="4" id="KW-1185">Reference proteome</keyword>
<reference evidence="3 4" key="1">
    <citation type="submission" date="2019-12" db="EMBL/GenBank/DDBJ databases">
        <title>Litoreibacter badius sp. nov., a novel bacteriochlorophyll a-containing bacterium in the genus Litoreibacter.</title>
        <authorList>
            <person name="Kanamuro M."/>
            <person name="Takabe Y."/>
            <person name="Mori K."/>
            <person name="Takaichi S."/>
            <person name="Hanada S."/>
        </authorList>
    </citation>
    <scope>NUCLEOTIDE SEQUENCE [LARGE SCALE GENOMIC DNA]</scope>
    <source>
        <strain evidence="3 4">K6</strain>
    </source>
</reference>
<accession>A0A6N6JEX9</accession>
<evidence type="ECO:0000313" key="4">
    <source>
        <dbReference type="Proteomes" id="UP000436822"/>
    </source>
</evidence>
<sequence length="241" mass="26637">MRWLTAIWRAGIALCIAALVGYGVYDLHAREDSPIPREWNALKRLYISDPVTPLTGYKLSAATRDPQICQAVLQDGGVQFRPMPDLEASPQCHIRGRVSLTGVGAAWIAPVETRCAIALRMAMWEQHALQSAATTHLGTDLTRIEHFSSYNCRAIRTGAGISNRMSTHATADAIDISGFQFADGRRITLKDNWSGPADAANFLKDARDSACRWFETTLGPDYNALHADHFHLQSRGWGTCR</sequence>
<evidence type="ECO:0000313" key="3">
    <source>
        <dbReference type="EMBL" id="GFE64786.1"/>
    </source>
</evidence>
<keyword evidence="1" id="KW-0812">Transmembrane</keyword>
<comment type="caution">
    <text evidence="3">The sequence shown here is derived from an EMBL/GenBank/DDBJ whole genome shotgun (WGS) entry which is preliminary data.</text>
</comment>
<feature type="domain" description="Extensin-like C-terminal" evidence="2">
    <location>
        <begin position="68"/>
        <end position="241"/>
    </location>
</feature>
<dbReference type="AlphaFoldDB" id="A0A6N6JEX9"/>
<dbReference type="Proteomes" id="UP000436822">
    <property type="component" value="Unassembled WGS sequence"/>
</dbReference>
<proteinExistence type="predicted"/>
<organism evidence="3 4">
    <name type="scientific">Litoreibacter roseus</name>
    <dbReference type="NCBI Taxonomy" id="2601869"/>
    <lineage>
        <taxon>Bacteria</taxon>
        <taxon>Pseudomonadati</taxon>
        <taxon>Pseudomonadota</taxon>
        <taxon>Alphaproteobacteria</taxon>
        <taxon>Rhodobacterales</taxon>
        <taxon>Roseobacteraceae</taxon>
        <taxon>Litoreibacter</taxon>
    </lineage>
</organism>
<evidence type="ECO:0000259" key="2">
    <source>
        <dbReference type="Pfam" id="PF06904"/>
    </source>
</evidence>
<keyword evidence="1" id="KW-1133">Transmembrane helix</keyword>
<gene>
    <name evidence="3" type="ORF">KIN_18600</name>
</gene>